<keyword evidence="10" id="KW-0479">Metal-binding</keyword>
<feature type="domain" description="RING-type" evidence="18">
    <location>
        <begin position="416"/>
        <end position="451"/>
    </location>
</feature>
<dbReference type="InParanoid" id="A0A6P7MWT1"/>
<keyword evidence="8" id="KW-0053">Apoptosis</keyword>
<organism evidence="19 20">
    <name type="scientific">Betta splendens</name>
    <name type="common">Siamese fighting fish</name>
    <dbReference type="NCBI Taxonomy" id="158456"/>
    <lineage>
        <taxon>Eukaryota</taxon>
        <taxon>Metazoa</taxon>
        <taxon>Chordata</taxon>
        <taxon>Craniata</taxon>
        <taxon>Vertebrata</taxon>
        <taxon>Euteleostomi</taxon>
        <taxon>Actinopterygii</taxon>
        <taxon>Neopterygii</taxon>
        <taxon>Teleostei</taxon>
        <taxon>Neoteleostei</taxon>
        <taxon>Acanthomorphata</taxon>
        <taxon>Anabantaria</taxon>
        <taxon>Anabantiformes</taxon>
        <taxon>Anabantoidei</taxon>
        <taxon>Osphronemidae</taxon>
        <taxon>Betta</taxon>
    </lineage>
</organism>
<dbReference type="InterPro" id="IPR013083">
    <property type="entry name" value="Znf_RING/FYVE/PHD"/>
</dbReference>
<evidence type="ECO:0000259" key="18">
    <source>
        <dbReference type="PROSITE" id="PS50089"/>
    </source>
</evidence>
<dbReference type="InterPro" id="IPR001841">
    <property type="entry name" value="Znf_RING"/>
</dbReference>
<dbReference type="Gene3D" id="3.30.40.10">
    <property type="entry name" value="Zinc/RING finger domain, C3HC4 (zinc finger)"/>
    <property type="match status" value="1"/>
</dbReference>
<dbReference type="SUPFAM" id="SSF57924">
    <property type="entry name" value="Inhibitor of apoptosis (IAP) repeat"/>
    <property type="match status" value="2"/>
</dbReference>
<dbReference type="InterPro" id="IPR048875">
    <property type="entry name" value="BIRC2-3-like_UBA"/>
</dbReference>
<dbReference type="CDD" id="cd00022">
    <property type="entry name" value="BIR"/>
    <property type="match status" value="2"/>
</dbReference>
<dbReference type="Gene3D" id="1.10.8.10">
    <property type="entry name" value="DNA helicase RuvA subunit, C-terminal domain"/>
    <property type="match status" value="1"/>
</dbReference>
<dbReference type="GO" id="GO:0061630">
    <property type="term" value="F:ubiquitin protein ligase activity"/>
    <property type="evidence" value="ECO:0007669"/>
    <property type="project" value="UniProtKB-EC"/>
</dbReference>
<dbReference type="GO" id="GO:0005634">
    <property type="term" value="C:nucleus"/>
    <property type="evidence" value="ECO:0007669"/>
    <property type="project" value="TreeGrafter"/>
</dbReference>
<evidence type="ECO:0000256" key="1">
    <source>
        <dbReference type="ARBA" id="ARBA00000900"/>
    </source>
</evidence>
<keyword evidence="13" id="KW-0833">Ubl conjugation pathway</keyword>
<feature type="compositionally biased region" description="Polar residues" evidence="17">
    <location>
        <begin position="382"/>
        <end position="391"/>
    </location>
</feature>
<evidence type="ECO:0000256" key="12">
    <source>
        <dbReference type="ARBA" id="ARBA00022771"/>
    </source>
</evidence>
<dbReference type="GO" id="GO:0004869">
    <property type="term" value="F:cysteine-type endopeptidase inhibitor activity"/>
    <property type="evidence" value="ECO:0007669"/>
    <property type="project" value="UniProtKB-KW"/>
</dbReference>
<evidence type="ECO:0000313" key="20">
    <source>
        <dbReference type="RefSeq" id="XP_029011437.1"/>
    </source>
</evidence>
<dbReference type="OrthoDB" id="774873at2759"/>
<evidence type="ECO:0000256" key="6">
    <source>
        <dbReference type="ARBA" id="ARBA00022679"/>
    </source>
</evidence>
<comment type="catalytic activity">
    <reaction evidence="1">
        <text>S-ubiquitinyl-[E2 ubiquitin-conjugating enzyme]-L-cysteine + [acceptor protein]-L-lysine = [E2 ubiquitin-conjugating enzyme]-L-cysteine + N(6)-ubiquitinyl-[acceptor protein]-L-lysine.</text>
        <dbReference type="EC" id="2.3.2.27"/>
    </reaction>
</comment>
<evidence type="ECO:0000256" key="9">
    <source>
        <dbReference type="ARBA" id="ARBA00022704"/>
    </source>
</evidence>
<comment type="subcellular location">
    <subcellularLocation>
        <location evidence="2">Cytoplasm</location>
    </subcellularLocation>
</comment>
<keyword evidence="15" id="KW-0832">Ubl conjugation</keyword>
<dbReference type="GO" id="GO:0008270">
    <property type="term" value="F:zinc ion binding"/>
    <property type="evidence" value="ECO:0007669"/>
    <property type="project" value="UniProtKB-KW"/>
</dbReference>
<dbReference type="SMART" id="SM00238">
    <property type="entry name" value="BIR"/>
    <property type="match status" value="2"/>
</dbReference>
<keyword evidence="11" id="KW-0677">Repeat</keyword>
<evidence type="ECO:0000256" key="15">
    <source>
        <dbReference type="ARBA" id="ARBA00022843"/>
    </source>
</evidence>
<comment type="similarity">
    <text evidence="3">Belongs to the IAP family.</text>
</comment>
<reference evidence="20" key="1">
    <citation type="submission" date="2025-08" db="UniProtKB">
        <authorList>
            <consortium name="RefSeq"/>
        </authorList>
    </citation>
    <scope>IDENTIFICATION</scope>
</reference>
<protein>
    <recommendedName>
        <fullName evidence="4">RING-type E3 ubiquitin transferase</fullName>
        <ecNumber evidence="4">2.3.2.27</ecNumber>
    </recommendedName>
</protein>
<feature type="compositionally biased region" description="Basic and acidic residues" evidence="17">
    <location>
        <begin position="366"/>
        <end position="381"/>
    </location>
</feature>
<dbReference type="GO" id="GO:0051726">
    <property type="term" value="P:regulation of cell cycle"/>
    <property type="evidence" value="ECO:0007669"/>
    <property type="project" value="TreeGrafter"/>
</dbReference>
<dbReference type="PROSITE" id="PS01282">
    <property type="entry name" value="BIR_REPEAT_1"/>
    <property type="match status" value="2"/>
</dbReference>
<dbReference type="PROSITE" id="PS50089">
    <property type="entry name" value="ZF_RING_2"/>
    <property type="match status" value="1"/>
</dbReference>
<keyword evidence="5" id="KW-0963">Cytoplasm</keyword>
<dbReference type="FunFam" id="1.10.1170.10:FF:000002">
    <property type="entry name" value="Baculoviral IAP repeat containing 7"/>
    <property type="match status" value="1"/>
</dbReference>
<dbReference type="GO" id="GO:0005737">
    <property type="term" value="C:cytoplasm"/>
    <property type="evidence" value="ECO:0007669"/>
    <property type="project" value="UniProtKB-SubCell"/>
</dbReference>
<dbReference type="KEGG" id="bspl:114858414"/>
<keyword evidence="9" id="KW-0789">Thiol protease inhibitor</keyword>
<evidence type="ECO:0000256" key="2">
    <source>
        <dbReference type="ARBA" id="ARBA00004496"/>
    </source>
</evidence>
<dbReference type="FunFam" id="1.10.8.10:FF:000084">
    <property type="entry name" value="E3 ubiquitin-protein ligase XIAP"/>
    <property type="match status" value="1"/>
</dbReference>
<keyword evidence="6" id="KW-0808">Transferase</keyword>
<sequence length="463" mass="50752">MVQAVIHPLINEHTFWRLVAFLEGRLPAATVHAPTARHIISVGALHSPSVRAPLWTAKGLTGPGQTEMMTDDRNSVRILEEPRMRSEEERLRSLQNWPTGAAVSAAELAKAGFFFLGSGDKVQCFCCGGILRHWERGDSPAAEHRRHFPLCGFIAGRAVGNVPLQAGSPDSVDGQLLSQLQRMTMDEQSAAGQAVYPEMETEESRLATFHNWPTEASAQADVLAGAGFFYTGHGDNVKCFYCDGGLRNWEPGDDPWQEHARWFPRCEFLIQSRGQDYISTIQDAHLGDSVGGSQTSTGRDMGSRHDVVGGLGASSAILSPVVQTVLQMGFDASLVESLVQTKYLLTGQHYTSVSDLVTDILQAEEEDRHTAPQSREPETRESSGAGNVRTQTSIREKVKEPTPEELLRQLQEERTCKVCMDKLVSIVFIPCGHLVVCGECAASLRHCPICRAVIRGSVRAFMS</sequence>
<evidence type="ECO:0000256" key="3">
    <source>
        <dbReference type="ARBA" id="ARBA00006672"/>
    </source>
</evidence>
<accession>A0A6P7MWT1</accession>
<evidence type="ECO:0000256" key="7">
    <source>
        <dbReference type="ARBA" id="ARBA00022690"/>
    </source>
</evidence>
<evidence type="ECO:0000256" key="4">
    <source>
        <dbReference type="ARBA" id="ARBA00012483"/>
    </source>
</evidence>
<dbReference type="SMART" id="SM00184">
    <property type="entry name" value="RING"/>
    <property type="match status" value="1"/>
</dbReference>
<dbReference type="Pfam" id="PF21290">
    <property type="entry name" value="UBA_BIRC2-3"/>
    <property type="match status" value="1"/>
</dbReference>
<evidence type="ECO:0000256" key="16">
    <source>
        <dbReference type="PROSITE-ProRule" id="PRU00175"/>
    </source>
</evidence>
<dbReference type="InterPro" id="IPR001370">
    <property type="entry name" value="BIR_rpt"/>
</dbReference>
<dbReference type="PROSITE" id="PS50143">
    <property type="entry name" value="BIR_REPEAT_2"/>
    <property type="match status" value="2"/>
</dbReference>
<dbReference type="FunFam" id="1.10.1170.10:FF:000003">
    <property type="entry name" value="E3 ubiquitin-protein ligase XIAP"/>
    <property type="match status" value="1"/>
</dbReference>
<dbReference type="Pfam" id="PF13920">
    <property type="entry name" value="zf-C3HC4_3"/>
    <property type="match status" value="1"/>
</dbReference>
<gene>
    <name evidence="20" type="primary">birc7</name>
</gene>
<keyword evidence="19" id="KW-1185">Reference proteome</keyword>
<dbReference type="EC" id="2.3.2.27" evidence="4"/>
<name>A0A6P7MWT1_BETSP</name>
<dbReference type="GO" id="GO:0031398">
    <property type="term" value="P:positive regulation of protein ubiquitination"/>
    <property type="evidence" value="ECO:0007669"/>
    <property type="project" value="TreeGrafter"/>
</dbReference>
<evidence type="ECO:0000256" key="13">
    <source>
        <dbReference type="ARBA" id="ARBA00022786"/>
    </source>
</evidence>
<keyword evidence="14" id="KW-0862">Zinc</keyword>
<dbReference type="InterPro" id="IPR050784">
    <property type="entry name" value="IAP"/>
</dbReference>
<dbReference type="PANTHER" id="PTHR10044">
    <property type="entry name" value="INHIBITOR OF APOPTOSIS"/>
    <property type="match status" value="1"/>
</dbReference>
<dbReference type="GO" id="GO:0043066">
    <property type="term" value="P:negative regulation of apoptotic process"/>
    <property type="evidence" value="ECO:0007669"/>
    <property type="project" value="TreeGrafter"/>
</dbReference>
<dbReference type="CTD" id="79444"/>
<evidence type="ECO:0000313" key="19">
    <source>
        <dbReference type="Proteomes" id="UP000515150"/>
    </source>
</evidence>
<dbReference type="CDD" id="cd16713">
    <property type="entry name" value="RING-HC_BIRC2_3_7"/>
    <property type="match status" value="1"/>
</dbReference>
<evidence type="ECO:0000256" key="17">
    <source>
        <dbReference type="SAM" id="MobiDB-lite"/>
    </source>
</evidence>
<dbReference type="FunFam" id="3.30.40.10:FF:000184">
    <property type="entry name" value="Baculoviral IAP repeat containing 2"/>
    <property type="match status" value="1"/>
</dbReference>
<dbReference type="AlphaFoldDB" id="A0A6P7MWT1"/>
<dbReference type="GeneID" id="114858414"/>
<keyword evidence="12 16" id="KW-0863">Zinc-finger</keyword>
<feature type="region of interest" description="Disordered" evidence="17">
    <location>
        <begin position="365"/>
        <end position="391"/>
    </location>
</feature>
<dbReference type="PANTHER" id="PTHR10044:SF163">
    <property type="entry name" value="BACULOVIRAL IAP REPEAT-CONTAINING PROTEIN 7"/>
    <property type="match status" value="1"/>
</dbReference>
<evidence type="ECO:0000256" key="10">
    <source>
        <dbReference type="ARBA" id="ARBA00022723"/>
    </source>
</evidence>
<dbReference type="RefSeq" id="XP_029011437.1">
    <property type="nucleotide sequence ID" value="XM_029155604.3"/>
</dbReference>
<dbReference type="CDD" id="cd14396">
    <property type="entry name" value="UBA_XtBIRC7_like"/>
    <property type="match status" value="1"/>
</dbReference>
<dbReference type="GO" id="GO:0006915">
    <property type="term" value="P:apoptotic process"/>
    <property type="evidence" value="ECO:0007669"/>
    <property type="project" value="UniProtKB-KW"/>
</dbReference>
<proteinExistence type="inferred from homology"/>
<evidence type="ECO:0000256" key="5">
    <source>
        <dbReference type="ARBA" id="ARBA00022490"/>
    </source>
</evidence>
<evidence type="ECO:0000256" key="8">
    <source>
        <dbReference type="ARBA" id="ARBA00022703"/>
    </source>
</evidence>
<dbReference type="Gene3D" id="1.10.1170.10">
    <property type="entry name" value="Inhibitor Of Apoptosis Protein (2mihbC-IAP-1), Chain A"/>
    <property type="match status" value="2"/>
</dbReference>
<evidence type="ECO:0000256" key="14">
    <source>
        <dbReference type="ARBA" id="ARBA00022833"/>
    </source>
</evidence>
<keyword evidence="7" id="KW-0646">Protease inhibitor</keyword>
<dbReference type="Pfam" id="PF00653">
    <property type="entry name" value="BIR"/>
    <property type="match status" value="2"/>
</dbReference>
<dbReference type="Proteomes" id="UP000515150">
    <property type="component" value="Chromosome 7"/>
</dbReference>
<dbReference type="GO" id="GO:0043027">
    <property type="term" value="F:cysteine-type endopeptidase inhibitor activity involved in apoptotic process"/>
    <property type="evidence" value="ECO:0007669"/>
    <property type="project" value="TreeGrafter"/>
</dbReference>
<evidence type="ECO:0000256" key="11">
    <source>
        <dbReference type="ARBA" id="ARBA00022737"/>
    </source>
</evidence>